<accession>A0A4Y2UKT3</accession>
<evidence type="ECO:0000313" key="2">
    <source>
        <dbReference type="Proteomes" id="UP000499080"/>
    </source>
</evidence>
<name>A0A4Y2UKT3_ARAVE</name>
<protein>
    <submittedName>
        <fullName evidence="1">Uncharacterized protein</fullName>
    </submittedName>
</protein>
<comment type="caution">
    <text evidence="1">The sequence shown here is derived from an EMBL/GenBank/DDBJ whole genome shotgun (WGS) entry which is preliminary data.</text>
</comment>
<reference evidence="1 2" key="1">
    <citation type="journal article" date="2019" name="Sci. Rep.">
        <title>Orb-weaving spider Araneus ventricosus genome elucidates the spidroin gene catalogue.</title>
        <authorList>
            <person name="Kono N."/>
            <person name="Nakamura H."/>
            <person name="Ohtoshi R."/>
            <person name="Moran D.A.P."/>
            <person name="Shinohara A."/>
            <person name="Yoshida Y."/>
            <person name="Fujiwara M."/>
            <person name="Mori M."/>
            <person name="Tomita M."/>
            <person name="Arakawa K."/>
        </authorList>
    </citation>
    <scope>NUCLEOTIDE SEQUENCE [LARGE SCALE GENOMIC DNA]</scope>
</reference>
<gene>
    <name evidence="1" type="ORF">AVEN_165656_1</name>
</gene>
<proteinExistence type="predicted"/>
<organism evidence="1 2">
    <name type="scientific">Araneus ventricosus</name>
    <name type="common">Orbweaver spider</name>
    <name type="synonym">Epeira ventricosa</name>
    <dbReference type="NCBI Taxonomy" id="182803"/>
    <lineage>
        <taxon>Eukaryota</taxon>
        <taxon>Metazoa</taxon>
        <taxon>Ecdysozoa</taxon>
        <taxon>Arthropoda</taxon>
        <taxon>Chelicerata</taxon>
        <taxon>Arachnida</taxon>
        <taxon>Araneae</taxon>
        <taxon>Araneomorphae</taxon>
        <taxon>Entelegynae</taxon>
        <taxon>Araneoidea</taxon>
        <taxon>Araneidae</taxon>
        <taxon>Araneus</taxon>
    </lineage>
</organism>
<evidence type="ECO:0000313" key="1">
    <source>
        <dbReference type="EMBL" id="GBO12814.1"/>
    </source>
</evidence>
<dbReference type="Proteomes" id="UP000499080">
    <property type="component" value="Unassembled WGS sequence"/>
</dbReference>
<sequence length="126" mass="14185">MELSGKSMAPLKSCYFHLSLPMRRQCGIISSMQGAKGATATIHRSYVGVSFLHGQHCNHKRENQAAKLNPHREAMSSLVQQMIAISLNRVEPFNDFLHLQSVCWACCIISFCESRYTYVVHLALSE</sequence>
<keyword evidence="2" id="KW-1185">Reference proteome</keyword>
<dbReference type="EMBL" id="BGPR01037259">
    <property type="protein sequence ID" value="GBO12814.1"/>
    <property type="molecule type" value="Genomic_DNA"/>
</dbReference>
<dbReference type="AlphaFoldDB" id="A0A4Y2UKT3"/>